<feature type="transmembrane region" description="Helical" evidence="6">
    <location>
        <begin position="568"/>
        <end position="587"/>
    </location>
</feature>
<keyword evidence="2 6" id="KW-1003">Cell membrane</keyword>
<feature type="transmembrane region" description="Helical" evidence="6">
    <location>
        <begin position="148"/>
        <end position="170"/>
    </location>
</feature>
<evidence type="ECO:0000313" key="9">
    <source>
        <dbReference type="Proteomes" id="UP000426246"/>
    </source>
</evidence>
<dbReference type="InterPro" id="IPR003838">
    <property type="entry name" value="ABC3_permease_C"/>
</dbReference>
<dbReference type="OrthoDB" id="1705903at2"/>
<feature type="transmembrane region" description="Helical" evidence="6">
    <location>
        <begin position="282"/>
        <end position="304"/>
    </location>
</feature>
<comment type="similarity">
    <text evidence="6">Belongs to the ABC-4 integral membrane protein family.</text>
</comment>
<feature type="transmembrane region" description="Helical" evidence="6">
    <location>
        <begin position="55"/>
        <end position="82"/>
    </location>
</feature>
<keyword evidence="9" id="KW-1185">Reference proteome</keyword>
<dbReference type="PANTHER" id="PTHR46795:SF3">
    <property type="entry name" value="ABC TRANSPORTER PERMEASE"/>
    <property type="match status" value="1"/>
</dbReference>
<dbReference type="Proteomes" id="UP000426246">
    <property type="component" value="Chromosome"/>
</dbReference>
<dbReference type="KEGG" id="ppsc:EHS13_12045"/>
<sequence length="600" mass="67785">MLIKLALTGMKSKAKDYIVLLAGLVMSISIFYMFQTMAWNRSFTEANAVINSMQLVYNLGSVLLSIITLFYILYANGFLLSLRQREFGLFMMLGARKSKIRSLMFIETITVGLISLAAGLALGFGLSALVGHLMAKQLQISLTGYHAVFVPAIIFTVIFFAILFGISAIWNQLKLARLQIMQLLHGNAQADRPWKSNVWKLALAIIGIIALGLGYLSLTFMEQLREIGLFTATIMTPLGTYLLFMVLLPPFIASIKKRNNIRGIRAFTYGQLSFRINGLTKLLATVAMLIALGAGAIAGGMAFVNDAKIKGESFSIYDAIVHDPTPEESKLLASIPFTERHEYRFKIVKDVLYYSRENLDSQRPLIESVNDQKQLNRITESLPSGTELVDTEPLFGPEWQTFLWTITPNEPFESEKIVDEPSFLKLPAKERMIVIGKTSDFLAYHSFWQALDKLSADKYKDGYVPLSKYENYQHVLGTASGTYFMGFFLGIAFLAMMASCLMFKILSAAAKDVQRYQMLNKLGVRREKLSRSIYHELSLVFLFPGIIGLLHVIIGMNLFSFILDEPYYHLWIPITLFAAIYFIYYILTVKLYQNIVLYRL</sequence>
<feature type="domain" description="ABC3 transporter permease C-terminal" evidence="7">
    <location>
        <begin position="60"/>
        <end position="172"/>
    </location>
</feature>
<keyword evidence="3 6" id="KW-0812">Transmembrane</keyword>
<evidence type="ECO:0000259" key="7">
    <source>
        <dbReference type="Pfam" id="PF02687"/>
    </source>
</evidence>
<feature type="transmembrane region" description="Helical" evidence="6">
    <location>
        <begin position="537"/>
        <end position="562"/>
    </location>
</feature>
<dbReference type="InterPro" id="IPR052536">
    <property type="entry name" value="ABC-4_Integral_Memb_Prot"/>
</dbReference>
<dbReference type="AlphaFoldDB" id="A0A6B8RH88"/>
<dbReference type="GO" id="GO:0005886">
    <property type="term" value="C:plasma membrane"/>
    <property type="evidence" value="ECO:0007669"/>
    <property type="project" value="UniProtKB-SubCell"/>
</dbReference>
<comment type="subcellular location">
    <subcellularLocation>
        <location evidence="1 6">Cell membrane</location>
        <topology evidence="1 6">Multi-pass membrane protein</topology>
    </subcellularLocation>
</comment>
<feature type="transmembrane region" description="Helical" evidence="6">
    <location>
        <begin position="483"/>
        <end position="506"/>
    </location>
</feature>
<reference evidence="9" key="1">
    <citation type="submission" date="2018-11" db="EMBL/GenBank/DDBJ databases">
        <title>Complete genome sequence of Paenibacillus sp. ML311-T8.</title>
        <authorList>
            <person name="Nam Y.-D."/>
            <person name="Kang J."/>
            <person name="Chung W.-H."/>
            <person name="Park Y.S."/>
        </authorList>
    </citation>
    <scope>NUCLEOTIDE SEQUENCE [LARGE SCALE GENOMIC DNA]</scope>
    <source>
        <strain evidence="9">ML311-T8</strain>
    </source>
</reference>
<evidence type="ECO:0000256" key="5">
    <source>
        <dbReference type="ARBA" id="ARBA00023136"/>
    </source>
</evidence>
<evidence type="ECO:0000313" key="8">
    <source>
        <dbReference type="EMBL" id="QGQ95560.1"/>
    </source>
</evidence>
<evidence type="ECO:0000256" key="1">
    <source>
        <dbReference type="ARBA" id="ARBA00004651"/>
    </source>
</evidence>
<feature type="transmembrane region" description="Helical" evidence="6">
    <location>
        <begin position="227"/>
        <end position="252"/>
    </location>
</feature>
<evidence type="ECO:0000256" key="6">
    <source>
        <dbReference type="PIRNR" id="PIRNR018968"/>
    </source>
</evidence>
<dbReference type="Pfam" id="PF02687">
    <property type="entry name" value="FtsX"/>
    <property type="match status" value="1"/>
</dbReference>
<dbReference type="RefSeq" id="WP_155700597.1">
    <property type="nucleotide sequence ID" value="NZ_CP034235.1"/>
</dbReference>
<feature type="transmembrane region" description="Helical" evidence="6">
    <location>
        <begin position="201"/>
        <end position="221"/>
    </location>
</feature>
<evidence type="ECO:0000256" key="3">
    <source>
        <dbReference type="ARBA" id="ARBA00022692"/>
    </source>
</evidence>
<dbReference type="PANTHER" id="PTHR46795">
    <property type="entry name" value="ABC TRANSPORTER PERMEASE-RELATED-RELATED"/>
    <property type="match status" value="1"/>
</dbReference>
<protein>
    <submittedName>
        <fullName evidence="8">ABC transporter permease</fullName>
    </submittedName>
</protein>
<dbReference type="EMBL" id="CP034235">
    <property type="protein sequence ID" value="QGQ95560.1"/>
    <property type="molecule type" value="Genomic_DNA"/>
</dbReference>
<keyword evidence="5 6" id="KW-0472">Membrane</keyword>
<gene>
    <name evidence="8" type="ORF">EHS13_12045</name>
</gene>
<dbReference type="InterPro" id="IPR027022">
    <property type="entry name" value="ABC_permease_BceB-typ"/>
</dbReference>
<keyword evidence="4 6" id="KW-1133">Transmembrane helix</keyword>
<accession>A0A6B8RH88</accession>
<feature type="transmembrane region" description="Helical" evidence="6">
    <location>
        <begin position="17"/>
        <end position="35"/>
    </location>
</feature>
<evidence type="ECO:0000256" key="4">
    <source>
        <dbReference type="ARBA" id="ARBA00022989"/>
    </source>
</evidence>
<feature type="transmembrane region" description="Helical" evidence="6">
    <location>
        <begin position="103"/>
        <end position="128"/>
    </location>
</feature>
<keyword evidence="6" id="KW-0813">Transport</keyword>
<dbReference type="PIRSF" id="PIRSF018968">
    <property type="entry name" value="ABC_permease_BceB"/>
    <property type="match status" value="1"/>
</dbReference>
<proteinExistence type="inferred from homology"/>
<name>A0A6B8RH88_9BACL</name>
<organism evidence="8 9">
    <name type="scientific">Paenibacillus psychroresistens</name>
    <dbReference type="NCBI Taxonomy" id="1778678"/>
    <lineage>
        <taxon>Bacteria</taxon>
        <taxon>Bacillati</taxon>
        <taxon>Bacillota</taxon>
        <taxon>Bacilli</taxon>
        <taxon>Bacillales</taxon>
        <taxon>Paenibacillaceae</taxon>
        <taxon>Paenibacillus</taxon>
    </lineage>
</organism>
<evidence type="ECO:0000256" key="2">
    <source>
        <dbReference type="ARBA" id="ARBA00022475"/>
    </source>
</evidence>
<dbReference type="GO" id="GO:0055085">
    <property type="term" value="P:transmembrane transport"/>
    <property type="evidence" value="ECO:0007669"/>
    <property type="project" value="UniProtKB-UniRule"/>
</dbReference>